<keyword evidence="1" id="KW-1133">Transmembrane helix</keyword>
<feature type="transmembrane region" description="Helical" evidence="1">
    <location>
        <begin position="366"/>
        <end position="387"/>
    </location>
</feature>
<keyword evidence="3" id="KW-1185">Reference proteome</keyword>
<proteinExistence type="predicted"/>
<dbReference type="Proteomes" id="UP000266841">
    <property type="component" value="Unassembled WGS sequence"/>
</dbReference>
<dbReference type="EMBL" id="AGNL01045126">
    <property type="protein sequence ID" value="EJK49094.1"/>
    <property type="molecule type" value="Genomic_DNA"/>
</dbReference>
<accession>K0RA28</accession>
<comment type="caution">
    <text evidence="2">The sequence shown here is derived from an EMBL/GenBank/DDBJ whole genome shotgun (WGS) entry which is preliminary data.</text>
</comment>
<gene>
    <name evidence="2" type="ORF">THAOC_32061</name>
</gene>
<sequence length="444" mass="49077">AVVSAGPGGGVDESARRVAAKSPVECRRGGAKGGVAKSHGALVRRSASAIVSSIYASAPGSVGRGTLRSFQLATGTLTPRCRGHEWLFLGLGVECFSVRKRLTGRRHFPFVGSDATVSAGLVVMTTIQLHPIFVGRGGERRQMMSSFECPRGMPRTSKEGKLIWPMNEGDTRVCGEADKYHAEYCNEANNKGCFDHLVDMCCGSNNQCKWKRACEHHEAKDPKGYKCCAFYCCGHSWKGGNSMWDMKGPHQISPEWAGSKESLEECPMMSPRDRIFHLSAGSWELSGENKTNGAMVRVEPWFNETLTLDAYVEGTMDLGCRCSLRYDSQKYNPSCGKMLVVGDFWSERRSDEPHDIEGKGPSFLDYLRYMGGGVVFPFVVPGIYCLCLQRSHKTRTVINFFEDWVQRGIVQSVSYFPGSKHTQGRLTLHLPPMNTNVVLNTDPN</sequence>
<evidence type="ECO:0000313" key="2">
    <source>
        <dbReference type="EMBL" id="EJK49094.1"/>
    </source>
</evidence>
<organism evidence="2 3">
    <name type="scientific">Thalassiosira oceanica</name>
    <name type="common">Marine diatom</name>
    <dbReference type="NCBI Taxonomy" id="159749"/>
    <lineage>
        <taxon>Eukaryota</taxon>
        <taxon>Sar</taxon>
        <taxon>Stramenopiles</taxon>
        <taxon>Ochrophyta</taxon>
        <taxon>Bacillariophyta</taxon>
        <taxon>Coscinodiscophyceae</taxon>
        <taxon>Thalassiosirophycidae</taxon>
        <taxon>Thalassiosirales</taxon>
        <taxon>Thalassiosiraceae</taxon>
        <taxon>Thalassiosira</taxon>
    </lineage>
</organism>
<evidence type="ECO:0000313" key="3">
    <source>
        <dbReference type="Proteomes" id="UP000266841"/>
    </source>
</evidence>
<feature type="non-terminal residue" evidence="2">
    <location>
        <position position="1"/>
    </location>
</feature>
<evidence type="ECO:0000256" key="1">
    <source>
        <dbReference type="SAM" id="Phobius"/>
    </source>
</evidence>
<keyword evidence="1" id="KW-0812">Transmembrane</keyword>
<protein>
    <submittedName>
        <fullName evidence="2">Uncharacterized protein</fullName>
    </submittedName>
</protein>
<dbReference type="AlphaFoldDB" id="K0RA28"/>
<name>K0RA28_THAOC</name>
<keyword evidence="1" id="KW-0472">Membrane</keyword>
<reference evidence="2 3" key="1">
    <citation type="journal article" date="2012" name="Genome Biol.">
        <title>Genome and low-iron response of an oceanic diatom adapted to chronic iron limitation.</title>
        <authorList>
            <person name="Lommer M."/>
            <person name="Specht M."/>
            <person name="Roy A.S."/>
            <person name="Kraemer L."/>
            <person name="Andreson R."/>
            <person name="Gutowska M.A."/>
            <person name="Wolf J."/>
            <person name="Bergner S.V."/>
            <person name="Schilhabel M.B."/>
            <person name="Klostermeier U.C."/>
            <person name="Beiko R.G."/>
            <person name="Rosenstiel P."/>
            <person name="Hippler M."/>
            <person name="Laroche J."/>
        </authorList>
    </citation>
    <scope>NUCLEOTIDE SEQUENCE [LARGE SCALE GENOMIC DNA]</scope>
    <source>
        <strain evidence="2 3">CCMP1005</strain>
    </source>
</reference>